<dbReference type="RefSeq" id="WP_160559606.1">
    <property type="nucleotide sequence ID" value="NZ_QZDT01000009.1"/>
</dbReference>
<dbReference type="CDD" id="cd03801">
    <property type="entry name" value="GT4_PimA-like"/>
    <property type="match status" value="1"/>
</dbReference>
<dbReference type="SUPFAM" id="SSF53756">
    <property type="entry name" value="UDP-Glycosyltransferase/glycogen phosphorylase"/>
    <property type="match status" value="1"/>
</dbReference>
<dbReference type="PANTHER" id="PTHR12526:SF627">
    <property type="entry name" value="D-RHAMNOSYLTRANSFERASE WBPZ"/>
    <property type="match status" value="1"/>
</dbReference>
<evidence type="ECO:0000313" key="3">
    <source>
        <dbReference type="EMBL" id="NBJ92511.1"/>
    </source>
</evidence>
<evidence type="ECO:0000313" key="4">
    <source>
        <dbReference type="Proteomes" id="UP001154420"/>
    </source>
</evidence>
<reference evidence="3" key="1">
    <citation type="submission" date="2018-09" db="EMBL/GenBank/DDBJ databases">
        <title>Murine metabolic-syndrome-specific gut microbial biobank.</title>
        <authorList>
            <person name="Liu C."/>
        </authorList>
    </citation>
    <scope>NUCLEOTIDE SEQUENCE</scope>
    <source>
        <strain evidence="3">D42-62</strain>
    </source>
</reference>
<dbReference type="Proteomes" id="UP001154420">
    <property type="component" value="Unassembled WGS sequence"/>
</dbReference>
<evidence type="ECO:0000259" key="1">
    <source>
        <dbReference type="Pfam" id="PF00534"/>
    </source>
</evidence>
<organism evidence="3 4">
    <name type="scientific">Parablautia muri</name>
    <dbReference type="NCBI Taxonomy" id="2320879"/>
    <lineage>
        <taxon>Bacteria</taxon>
        <taxon>Bacillati</taxon>
        <taxon>Bacillota</taxon>
        <taxon>Clostridia</taxon>
        <taxon>Lachnospirales</taxon>
        <taxon>Lachnospiraceae</taxon>
        <taxon>Parablautia</taxon>
    </lineage>
</organism>
<dbReference type="Pfam" id="PF00534">
    <property type="entry name" value="Glycos_transf_1"/>
    <property type="match status" value="1"/>
</dbReference>
<dbReference type="PANTHER" id="PTHR12526">
    <property type="entry name" value="GLYCOSYLTRANSFERASE"/>
    <property type="match status" value="1"/>
</dbReference>
<keyword evidence="4" id="KW-1185">Reference proteome</keyword>
<gene>
    <name evidence="3" type="ORF">D5281_07860</name>
</gene>
<dbReference type="InterPro" id="IPR001296">
    <property type="entry name" value="Glyco_trans_1"/>
</dbReference>
<dbReference type="Pfam" id="PF13439">
    <property type="entry name" value="Glyco_transf_4"/>
    <property type="match status" value="1"/>
</dbReference>
<protein>
    <submittedName>
        <fullName evidence="3">Glycosyltransferase family 1 protein</fullName>
    </submittedName>
</protein>
<dbReference type="GO" id="GO:0016757">
    <property type="term" value="F:glycosyltransferase activity"/>
    <property type="evidence" value="ECO:0007669"/>
    <property type="project" value="InterPro"/>
</dbReference>
<accession>A0A9X5BEV1</accession>
<dbReference type="AlphaFoldDB" id="A0A9X5BEV1"/>
<sequence length="512" mass="58421">MKELDLLQKLQKDNHEILIYGAGMVGSLVFDQLLMGGILKERIAFVVSRKEKEDMMFLGQKIYEIREYASSCKNVHIIVSTLPDAHQNIINTLHDNNFYDFDIVDDSLFEEMEKSYVARYNQEHPVTDDARDILFMASDNNCSSGAFLCMIDLNCELNKRGIPTLVVLPSYGSGEELLRANHIDYTYILSKDWLVKSGSCENKELRENDSAIHAIRELIKKCRIKLVHNNTTYTYVGAIAARETNIPVVWHLREYIKEQGYWFYDEEKAFQLLNCSDAVIVVSDYIGVAYKNLCTSIVHKIYDGIDIETFYCKNHELLAEKKIKILMPGMIIPLKGQKQLLEAVLLLKQQGCNGFEIVFVGNEEPQYANELKMYIEENGLIDNVSFYGRSKEIAKWYLWADLVVVCSGAEAFGRVTVEAQLAGCLVIGADKGATVEIIEDKRTGYLYQYGNAEDLALKIRNAFNDKNSAQKMAELGREKVRGLFTKERNADEIVKVYDQILKGRDNGRKYAL</sequence>
<proteinExistence type="predicted"/>
<dbReference type="EMBL" id="QZDT01000009">
    <property type="protein sequence ID" value="NBJ92511.1"/>
    <property type="molecule type" value="Genomic_DNA"/>
</dbReference>
<feature type="domain" description="Glycosyltransferase subfamily 4-like N-terminal" evidence="2">
    <location>
        <begin position="149"/>
        <end position="308"/>
    </location>
</feature>
<dbReference type="Gene3D" id="3.40.50.2000">
    <property type="entry name" value="Glycogen Phosphorylase B"/>
    <property type="match status" value="2"/>
</dbReference>
<evidence type="ECO:0000259" key="2">
    <source>
        <dbReference type="Pfam" id="PF13439"/>
    </source>
</evidence>
<dbReference type="InterPro" id="IPR028098">
    <property type="entry name" value="Glyco_trans_4-like_N"/>
</dbReference>
<name>A0A9X5BEV1_9FIRM</name>
<comment type="caution">
    <text evidence="3">The sequence shown here is derived from an EMBL/GenBank/DDBJ whole genome shotgun (WGS) entry which is preliminary data.</text>
</comment>
<dbReference type="OrthoDB" id="9804196at2"/>
<feature type="domain" description="Glycosyl transferase family 1" evidence="1">
    <location>
        <begin position="316"/>
        <end position="478"/>
    </location>
</feature>